<protein>
    <submittedName>
        <fullName evidence="1">Uncharacterized protein</fullName>
    </submittedName>
</protein>
<dbReference type="Proteomes" id="UP000034607">
    <property type="component" value="Unassembled WGS sequence"/>
</dbReference>
<name>A0A0G1RH81_9BACT</name>
<accession>A0A0G1RH81</accession>
<proteinExistence type="predicted"/>
<evidence type="ECO:0000313" key="2">
    <source>
        <dbReference type="Proteomes" id="UP000034607"/>
    </source>
</evidence>
<dbReference type="EMBL" id="LCNM01000005">
    <property type="protein sequence ID" value="KKU56634.1"/>
    <property type="molecule type" value="Genomic_DNA"/>
</dbReference>
<reference evidence="1 2" key="1">
    <citation type="journal article" date="2015" name="Nature">
        <title>rRNA introns, odd ribosomes, and small enigmatic genomes across a large radiation of phyla.</title>
        <authorList>
            <person name="Brown C.T."/>
            <person name="Hug L.A."/>
            <person name="Thomas B.C."/>
            <person name="Sharon I."/>
            <person name="Castelle C.J."/>
            <person name="Singh A."/>
            <person name="Wilkins M.J."/>
            <person name="Williams K.H."/>
            <person name="Banfield J.F."/>
        </authorList>
    </citation>
    <scope>NUCLEOTIDE SEQUENCE [LARGE SCALE GENOMIC DNA]</scope>
</reference>
<sequence length="56" mass="5779">MFGADGSGLGDTVAVQVNLELFQVAAIGDGGSRRTFLGSEVVEELLQSGSETHRLG</sequence>
<organism evidence="1 2">
    <name type="scientific">Candidatus Amesbacteria bacterium GW2011_GWA2_47_11</name>
    <dbReference type="NCBI Taxonomy" id="1618357"/>
    <lineage>
        <taxon>Bacteria</taxon>
        <taxon>Candidatus Amesiibacteriota</taxon>
    </lineage>
</organism>
<dbReference type="AlphaFoldDB" id="A0A0G1RH81"/>
<evidence type="ECO:0000313" key="1">
    <source>
        <dbReference type="EMBL" id="KKU56634.1"/>
    </source>
</evidence>
<comment type="caution">
    <text evidence="1">The sequence shown here is derived from an EMBL/GenBank/DDBJ whole genome shotgun (WGS) entry which is preliminary data.</text>
</comment>
<gene>
    <name evidence="1" type="ORF">UX78_C0005G0050</name>
</gene>